<comment type="caution">
    <text evidence="1">The sequence shown here is derived from an EMBL/GenBank/DDBJ whole genome shotgun (WGS) entry which is preliminary data.</text>
</comment>
<dbReference type="EMBL" id="SJPU01000002">
    <property type="protein sequence ID" value="TWU16040.1"/>
    <property type="molecule type" value="Genomic_DNA"/>
</dbReference>
<reference evidence="1 2" key="1">
    <citation type="journal article" date="2020" name="Antonie Van Leeuwenhoek">
        <title>Rhodopirellula heiligendammensis sp. nov., Rhodopirellula pilleata sp. nov., and Rhodopirellula solitaria sp. nov. isolated from natural or artificial marine surfaces in Northern Germany and California, USA, and emended description of the genus Rhodopirellula.</title>
        <authorList>
            <person name="Kallscheuer N."/>
            <person name="Wiegand S."/>
            <person name="Jogler M."/>
            <person name="Boedeker C."/>
            <person name="Peeters S.H."/>
            <person name="Rast P."/>
            <person name="Heuer A."/>
            <person name="Jetten M.S.M."/>
            <person name="Rohde M."/>
            <person name="Jogler C."/>
        </authorList>
    </citation>
    <scope>NUCLEOTIDE SEQUENCE [LARGE SCALE GENOMIC DNA]</scope>
    <source>
        <strain evidence="1 2">Poly21</strain>
    </source>
</reference>
<name>A0A5C6BUU0_9BACT</name>
<accession>A0A5C6BUU0</accession>
<keyword evidence="2" id="KW-1185">Reference proteome</keyword>
<sequence length="321" mass="34886">MRLTAIVGTHGFLSRIVPRSLALVILLQAICLPGFTGAAPAEQLETPGERRVNFQRKPLDLIPAGARFVEGPPTGWSNLLSFVEVQLTSGDATAVSETVRHYAELFNLVMLANTNQNAAGEFELDRVAIGFSMLIDGKNTVVTSDTQSDLGGGLSLIGRGVLDSNVASLARVEQVARTDNSILIDAPAVFLRDGEHREMVVRHYIWVFPENGNVGTLVWLLDPSPRSAPRPSQLHIVDRKMELLPPNMHEDRVMDVDADKFSVFGIPAKDAFASVRLPPGVTFEMNEAMQRTAGQQNFTAETFADLTTAIAQSLKAGRIAE</sequence>
<protein>
    <submittedName>
        <fullName evidence="1">Uncharacterized protein</fullName>
    </submittedName>
</protein>
<dbReference type="OrthoDB" id="269147at2"/>
<dbReference type="Proteomes" id="UP000319908">
    <property type="component" value="Unassembled WGS sequence"/>
</dbReference>
<gene>
    <name evidence="1" type="ORF">Poly21_32450</name>
</gene>
<dbReference type="RefSeq" id="WP_146407777.1">
    <property type="nucleotide sequence ID" value="NZ_SJPU01000002.1"/>
</dbReference>
<dbReference type="AlphaFoldDB" id="A0A5C6BUU0"/>
<evidence type="ECO:0000313" key="2">
    <source>
        <dbReference type="Proteomes" id="UP000319908"/>
    </source>
</evidence>
<evidence type="ECO:0000313" key="1">
    <source>
        <dbReference type="EMBL" id="TWU16040.1"/>
    </source>
</evidence>
<organism evidence="1 2">
    <name type="scientific">Allorhodopirellula heiligendammensis</name>
    <dbReference type="NCBI Taxonomy" id="2714739"/>
    <lineage>
        <taxon>Bacteria</taxon>
        <taxon>Pseudomonadati</taxon>
        <taxon>Planctomycetota</taxon>
        <taxon>Planctomycetia</taxon>
        <taxon>Pirellulales</taxon>
        <taxon>Pirellulaceae</taxon>
        <taxon>Allorhodopirellula</taxon>
    </lineage>
</organism>
<proteinExistence type="predicted"/>